<accession>A0A9X2GKK5</accession>
<evidence type="ECO:0000313" key="2">
    <source>
        <dbReference type="EMBL" id="MCP2360899.1"/>
    </source>
</evidence>
<dbReference type="AlphaFoldDB" id="A0A9X2GKK5"/>
<name>A0A9X2GKK5_9ACTN</name>
<evidence type="ECO:0000313" key="3">
    <source>
        <dbReference type="Proteomes" id="UP001139648"/>
    </source>
</evidence>
<evidence type="ECO:0000256" key="1">
    <source>
        <dbReference type="SAM" id="MobiDB-lite"/>
    </source>
</evidence>
<dbReference type="Proteomes" id="UP001139648">
    <property type="component" value="Unassembled WGS sequence"/>
</dbReference>
<proteinExistence type="predicted"/>
<protein>
    <submittedName>
        <fullName evidence="2">Uncharacterized protein</fullName>
    </submittedName>
</protein>
<dbReference type="EMBL" id="JAMZEB010000002">
    <property type="protein sequence ID" value="MCP2360899.1"/>
    <property type="molecule type" value="Genomic_DNA"/>
</dbReference>
<organism evidence="2 3">
    <name type="scientific">Nonomuraea thailandensis</name>
    <dbReference type="NCBI Taxonomy" id="1188745"/>
    <lineage>
        <taxon>Bacteria</taxon>
        <taxon>Bacillati</taxon>
        <taxon>Actinomycetota</taxon>
        <taxon>Actinomycetes</taxon>
        <taxon>Streptosporangiales</taxon>
        <taxon>Streptosporangiaceae</taxon>
        <taxon>Nonomuraea</taxon>
    </lineage>
</organism>
<sequence length="311" mass="33251">MCVPPSTYRRPLPCPPTPTATSDGSYSPGRRPVNRRTRSIFKCEPPRRRPPRPTSAELSRRPGSLPAPHSFGRRLARLRRVACLRRTLPAVTSLGSAGPSVAGSYDSAGSFSVVASLGFAGHLPSSPPLTRPGSPPVASSWLRHTLAPAGSRSGSSSRSSPRTAALHHRLAWRPYPVASPCRPTLSPRRAAPALGPVSSSWHCRLSCTVTTLIAVPRPLRPSSSSRLAAIRSRCDYATFIRGELPILALSTFLGSLSCPATARARCQAPSTGTSALEDAPAQRRHCGRPAKWSPDIAAEWPYLASWSLPKL</sequence>
<feature type="region of interest" description="Disordered" evidence="1">
    <location>
        <begin position="1"/>
        <end position="70"/>
    </location>
</feature>
<keyword evidence="3" id="KW-1185">Reference proteome</keyword>
<comment type="caution">
    <text evidence="2">The sequence shown here is derived from an EMBL/GenBank/DDBJ whole genome shotgun (WGS) entry which is preliminary data.</text>
</comment>
<gene>
    <name evidence="2" type="ORF">HD597_007919</name>
</gene>
<reference evidence="2" key="1">
    <citation type="submission" date="2022-06" db="EMBL/GenBank/DDBJ databases">
        <title>Sequencing the genomes of 1000 actinobacteria strains.</title>
        <authorList>
            <person name="Klenk H.-P."/>
        </authorList>
    </citation>
    <scope>NUCLEOTIDE SEQUENCE</scope>
    <source>
        <strain evidence="2">DSM 46694</strain>
    </source>
</reference>